<comment type="caution">
    <text evidence="2">The sequence shown here is derived from an EMBL/GenBank/DDBJ whole genome shotgun (WGS) entry which is preliminary data.</text>
</comment>
<evidence type="ECO:0008006" key="4">
    <source>
        <dbReference type="Google" id="ProtNLM"/>
    </source>
</evidence>
<name>A0A1F7WD70_9BACT</name>
<dbReference type="AlphaFoldDB" id="A0A1F7WD70"/>
<sequence>MTTLFFGLTPMANAAITAGYNGSCCTTLPHAACCESGAADGSDCVDQTCGPTAQEQGGTCRRQTEGGQVTCVENEVASTEGEGAPEIPVNPPLSINIPTIRFSNVVVNNENGNRTIDISWLAEYISGMFRYAIPVAAVLAVVMMMIGGLQWLTSAGDSGRVGAAKKRIIGAAIGLALLLGSYLLLYTINPNLVSLRALRIETVIGDPYSVPNTSHEDPDPDLVSRLPSNLQVPTPPSDLVDVRRNGMAISLVNPAIVPHLEAAAANFVSLRTNASWTIRGQCWRPAAASVAMYLKRCLYRSDCDIPTGSVGLTRNGTVIRENGRMVPADPRFRNLTLRQIIEETRSAHINEWGATALDLYQFLNERALATGGGHASALACDIWCQTERVGRFQESDIRCQVILERAMKQAGWGRLNIEYWHFEHPDTSTSRTVSPGFSVGAYTPFAGTRCISDESVRRKVINYGQLCPNGLMIRAKNPCRFTCDGRPMIISGLEEYCQAHRNECL</sequence>
<dbReference type="Proteomes" id="UP000176988">
    <property type="component" value="Unassembled WGS sequence"/>
</dbReference>
<feature type="transmembrane region" description="Helical" evidence="1">
    <location>
        <begin position="168"/>
        <end position="188"/>
    </location>
</feature>
<protein>
    <recommendedName>
        <fullName evidence="4">Peptidase M15B domain-containing protein</fullName>
    </recommendedName>
</protein>
<gene>
    <name evidence="2" type="ORF">A2480_02710</name>
</gene>
<evidence type="ECO:0000313" key="2">
    <source>
        <dbReference type="EMBL" id="OGM00743.1"/>
    </source>
</evidence>
<dbReference type="Pfam" id="PF18895">
    <property type="entry name" value="T4SS_pilin"/>
    <property type="match status" value="1"/>
</dbReference>
<evidence type="ECO:0000313" key="3">
    <source>
        <dbReference type="Proteomes" id="UP000176988"/>
    </source>
</evidence>
<dbReference type="InterPro" id="IPR043993">
    <property type="entry name" value="T4SS_pilin"/>
</dbReference>
<dbReference type="STRING" id="1802424.A2480_02710"/>
<keyword evidence="1" id="KW-1133">Transmembrane helix</keyword>
<reference evidence="2 3" key="1">
    <citation type="journal article" date="2016" name="Nat. Commun.">
        <title>Thousands of microbial genomes shed light on interconnected biogeochemical processes in an aquifer system.</title>
        <authorList>
            <person name="Anantharaman K."/>
            <person name="Brown C.T."/>
            <person name="Hug L.A."/>
            <person name="Sharon I."/>
            <person name="Castelle C.J."/>
            <person name="Probst A.J."/>
            <person name="Thomas B.C."/>
            <person name="Singh A."/>
            <person name="Wilkins M.J."/>
            <person name="Karaoz U."/>
            <person name="Brodie E.L."/>
            <person name="Williams K.H."/>
            <person name="Hubbard S.S."/>
            <person name="Banfield J.F."/>
        </authorList>
    </citation>
    <scope>NUCLEOTIDE SEQUENCE [LARGE SCALE GENOMIC DNA]</scope>
</reference>
<proteinExistence type="predicted"/>
<feature type="transmembrane region" description="Helical" evidence="1">
    <location>
        <begin position="128"/>
        <end position="147"/>
    </location>
</feature>
<keyword evidence="1" id="KW-0472">Membrane</keyword>
<keyword evidence="1" id="KW-0812">Transmembrane</keyword>
<organism evidence="2 3">
    <name type="scientific">Candidatus Uhrbacteria bacterium RIFOXYC2_FULL_47_19</name>
    <dbReference type="NCBI Taxonomy" id="1802424"/>
    <lineage>
        <taxon>Bacteria</taxon>
        <taxon>Candidatus Uhriibacteriota</taxon>
    </lineage>
</organism>
<accession>A0A1F7WD70</accession>
<dbReference type="EMBL" id="MGFG01000025">
    <property type="protein sequence ID" value="OGM00743.1"/>
    <property type="molecule type" value="Genomic_DNA"/>
</dbReference>
<evidence type="ECO:0000256" key="1">
    <source>
        <dbReference type="SAM" id="Phobius"/>
    </source>
</evidence>